<proteinExistence type="predicted"/>
<evidence type="ECO:0000259" key="1">
    <source>
        <dbReference type="Pfam" id="PF01243"/>
    </source>
</evidence>
<reference evidence="2 3" key="1">
    <citation type="submission" date="2019-11" db="EMBL/GenBank/DDBJ databases">
        <title>Bacillus lacus genome.</title>
        <authorList>
            <person name="Allen C.J."/>
            <person name="Newman J.D."/>
        </authorList>
    </citation>
    <scope>NUCLEOTIDE SEQUENCE [LARGE SCALE GENOMIC DNA]</scope>
    <source>
        <strain evidence="2 3">KCTC 33946</strain>
    </source>
</reference>
<dbReference type="AlphaFoldDB" id="A0A7X2J232"/>
<dbReference type="OrthoDB" id="5431160at2"/>
<keyword evidence="3" id="KW-1185">Reference proteome</keyword>
<dbReference type="SUPFAM" id="SSF50475">
    <property type="entry name" value="FMN-binding split barrel"/>
    <property type="match status" value="1"/>
</dbReference>
<evidence type="ECO:0000313" key="2">
    <source>
        <dbReference type="EMBL" id="MRX74041.1"/>
    </source>
</evidence>
<protein>
    <submittedName>
        <fullName evidence="2">General stress protein</fullName>
    </submittedName>
</protein>
<comment type="caution">
    <text evidence="2">The sequence shown here is derived from an EMBL/GenBank/DDBJ whole genome shotgun (WGS) entry which is preliminary data.</text>
</comment>
<sequence>MDQQELRKKIESIIDENKTGTLATVSNNKPHTRYMTFFNEDLTLYTPTSKQTHKTDEIEENSNVHILLGYDGQGVGDEYVEIEGKAEVNDSEELKDKLWNDEVAAWFDGRDDPNYTILKIQPQSIRLMNSKKIDPKTLEL</sequence>
<dbReference type="PANTHER" id="PTHR34818:SF1">
    <property type="entry name" value="PROTEIN BLI-3"/>
    <property type="match status" value="1"/>
</dbReference>
<dbReference type="InterPro" id="IPR052917">
    <property type="entry name" value="Stress-Dev_Protein"/>
</dbReference>
<dbReference type="Gene3D" id="2.30.110.10">
    <property type="entry name" value="Electron Transport, Fmn-binding Protein, Chain A"/>
    <property type="match status" value="1"/>
</dbReference>
<evidence type="ECO:0000313" key="3">
    <source>
        <dbReference type="Proteomes" id="UP000448867"/>
    </source>
</evidence>
<organism evidence="2 3">
    <name type="scientific">Metabacillus lacus</name>
    <dbReference type="NCBI Taxonomy" id="1983721"/>
    <lineage>
        <taxon>Bacteria</taxon>
        <taxon>Bacillati</taxon>
        <taxon>Bacillota</taxon>
        <taxon>Bacilli</taxon>
        <taxon>Bacillales</taxon>
        <taxon>Bacillaceae</taxon>
        <taxon>Metabacillus</taxon>
    </lineage>
</organism>
<dbReference type="PANTHER" id="PTHR34818">
    <property type="entry name" value="PROTEIN BLI-3"/>
    <property type="match status" value="1"/>
</dbReference>
<name>A0A7X2J232_9BACI</name>
<dbReference type="EMBL" id="WKKI01000057">
    <property type="protein sequence ID" value="MRX74041.1"/>
    <property type="molecule type" value="Genomic_DNA"/>
</dbReference>
<feature type="domain" description="Pyridoxamine 5'-phosphate oxidase N-terminal" evidence="1">
    <location>
        <begin position="7"/>
        <end position="128"/>
    </location>
</feature>
<dbReference type="Proteomes" id="UP000448867">
    <property type="component" value="Unassembled WGS sequence"/>
</dbReference>
<dbReference type="RefSeq" id="WP_154309496.1">
    <property type="nucleotide sequence ID" value="NZ_WKKI01000057.1"/>
</dbReference>
<accession>A0A7X2J232</accession>
<dbReference type="InterPro" id="IPR012349">
    <property type="entry name" value="Split_barrel_FMN-bd"/>
</dbReference>
<dbReference type="Pfam" id="PF01243">
    <property type="entry name" value="PNPOx_N"/>
    <property type="match status" value="1"/>
</dbReference>
<gene>
    <name evidence="2" type="ORF">GJU40_18115</name>
</gene>
<dbReference type="InterPro" id="IPR011576">
    <property type="entry name" value="Pyridox_Oxase_N"/>
</dbReference>